<evidence type="ECO:0000256" key="3">
    <source>
        <dbReference type="ARBA" id="ARBA00023014"/>
    </source>
</evidence>
<evidence type="ECO:0000313" key="6">
    <source>
        <dbReference type="Proteomes" id="UP000823935"/>
    </source>
</evidence>
<dbReference type="InterPro" id="IPR029039">
    <property type="entry name" value="Flavoprotein-like_sf"/>
</dbReference>
<evidence type="ECO:0000256" key="1">
    <source>
        <dbReference type="ARBA" id="ARBA00022723"/>
    </source>
</evidence>
<keyword evidence="2" id="KW-0408">Iron</keyword>
<dbReference type="AlphaFoldDB" id="A0A9D1JK33"/>
<dbReference type="InterPro" id="IPR017900">
    <property type="entry name" value="4Fe4S_Fe_S_CS"/>
</dbReference>
<sequence>MVIVYFSGTGNSKYIAEKFADRMQIEAHSIEETIDFGNVFNKVDTIAVCYPIYGSCVPLIMREFVKKYMQFFESKKLIIFCTQMLFSGDGAKAFARLIPNCDERVRYAEHFKMPNNICNFALFPMTEKEKIKKPLQALKKLDKVCSDIQMGIVKKRGWNAFSSMLGKTQNIAYPKMEAKAKASFRTDSSCIGCGLCVTKCPMQNLELINGKVKQNGNCTLCYRCVNICPKQSCTVYFTKKPKKQYKGIS</sequence>
<proteinExistence type="predicted"/>
<dbReference type="NCBIfam" id="NF038196">
    <property type="entry name" value="ferrodoxin_EFR1"/>
    <property type="match status" value="1"/>
</dbReference>
<accession>A0A9D1JK33</accession>
<dbReference type="GO" id="GO:0046872">
    <property type="term" value="F:metal ion binding"/>
    <property type="evidence" value="ECO:0007669"/>
    <property type="project" value="UniProtKB-KW"/>
</dbReference>
<dbReference type="PROSITE" id="PS00198">
    <property type="entry name" value="4FE4S_FER_1"/>
    <property type="match status" value="2"/>
</dbReference>
<keyword evidence="1" id="KW-0479">Metal-binding</keyword>
<dbReference type="Pfam" id="PF13237">
    <property type="entry name" value="Fer4_10"/>
    <property type="match status" value="1"/>
</dbReference>
<protein>
    <submittedName>
        <fullName evidence="5">EFR1 family ferrodoxin</fullName>
    </submittedName>
</protein>
<dbReference type="InterPro" id="IPR026816">
    <property type="entry name" value="Flavodoxin_dom"/>
</dbReference>
<gene>
    <name evidence="5" type="ORF">IAB44_09775</name>
</gene>
<dbReference type="InterPro" id="IPR047964">
    <property type="entry name" value="EFR1-like"/>
</dbReference>
<organism evidence="5 6">
    <name type="scientific">Candidatus Limivivens intestinipullorum</name>
    <dbReference type="NCBI Taxonomy" id="2840858"/>
    <lineage>
        <taxon>Bacteria</taxon>
        <taxon>Bacillati</taxon>
        <taxon>Bacillota</taxon>
        <taxon>Clostridia</taxon>
        <taxon>Lachnospirales</taxon>
        <taxon>Lachnospiraceae</taxon>
        <taxon>Lachnospiraceae incertae sedis</taxon>
        <taxon>Candidatus Limivivens</taxon>
    </lineage>
</organism>
<reference evidence="5" key="1">
    <citation type="submission" date="2020-10" db="EMBL/GenBank/DDBJ databases">
        <authorList>
            <person name="Gilroy R."/>
        </authorList>
    </citation>
    <scope>NUCLEOTIDE SEQUENCE</scope>
    <source>
        <strain evidence="5">CHK190-19873</strain>
    </source>
</reference>
<dbReference type="GO" id="GO:0051536">
    <property type="term" value="F:iron-sulfur cluster binding"/>
    <property type="evidence" value="ECO:0007669"/>
    <property type="project" value="UniProtKB-KW"/>
</dbReference>
<evidence type="ECO:0000313" key="5">
    <source>
        <dbReference type="EMBL" id="HIS31816.1"/>
    </source>
</evidence>
<evidence type="ECO:0000259" key="4">
    <source>
        <dbReference type="PROSITE" id="PS51379"/>
    </source>
</evidence>
<reference evidence="5" key="2">
    <citation type="journal article" date="2021" name="PeerJ">
        <title>Extensive microbial diversity within the chicken gut microbiome revealed by metagenomics and culture.</title>
        <authorList>
            <person name="Gilroy R."/>
            <person name="Ravi A."/>
            <person name="Getino M."/>
            <person name="Pursley I."/>
            <person name="Horton D.L."/>
            <person name="Alikhan N.F."/>
            <person name="Baker D."/>
            <person name="Gharbi K."/>
            <person name="Hall N."/>
            <person name="Watson M."/>
            <person name="Adriaenssens E.M."/>
            <person name="Foster-Nyarko E."/>
            <person name="Jarju S."/>
            <person name="Secka A."/>
            <person name="Antonio M."/>
            <person name="Oren A."/>
            <person name="Chaudhuri R.R."/>
            <person name="La Ragione R."/>
            <person name="Hildebrand F."/>
            <person name="Pallen M.J."/>
        </authorList>
    </citation>
    <scope>NUCLEOTIDE SEQUENCE</scope>
    <source>
        <strain evidence="5">CHK190-19873</strain>
    </source>
</reference>
<feature type="domain" description="4Fe-4S ferredoxin-type" evidence="4">
    <location>
        <begin position="180"/>
        <end position="210"/>
    </location>
</feature>
<dbReference type="InterPro" id="IPR017896">
    <property type="entry name" value="4Fe4S_Fe-S-bd"/>
</dbReference>
<dbReference type="Gene3D" id="3.40.50.360">
    <property type="match status" value="1"/>
</dbReference>
<evidence type="ECO:0000256" key="2">
    <source>
        <dbReference type="ARBA" id="ARBA00023004"/>
    </source>
</evidence>
<dbReference type="Proteomes" id="UP000823935">
    <property type="component" value="Unassembled WGS sequence"/>
</dbReference>
<dbReference type="SUPFAM" id="SSF52218">
    <property type="entry name" value="Flavoproteins"/>
    <property type="match status" value="1"/>
</dbReference>
<dbReference type="PROSITE" id="PS51379">
    <property type="entry name" value="4FE4S_FER_2"/>
    <property type="match status" value="1"/>
</dbReference>
<dbReference type="EMBL" id="DVIQ01000057">
    <property type="protein sequence ID" value="HIS31816.1"/>
    <property type="molecule type" value="Genomic_DNA"/>
</dbReference>
<name>A0A9D1JK33_9FIRM</name>
<comment type="caution">
    <text evidence="5">The sequence shown here is derived from an EMBL/GenBank/DDBJ whole genome shotgun (WGS) entry which is preliminary data.</text>
</comment>
<keyword evidence="3" id="KW-0411">Iron-sulfur</keyword>
<dbReference type="Gene3D" id="3.30.70.20">
    <property type="match status" value="1"/>
</dbReference>
<dbReference type="SUPFAM" id="SSF54862">
    <property type="entry name" value="4Fe-4S ferredoxins"/>
    <property type="match status" value="1"/>
</dbReference>
<dbReference type="Pfam" id="PF12724">
    <property type="entry name" value="Flavodoxin_5"/>
    <property type="match status" value="1"/>
</dbReference>